<reference evidence="3 4" key="1">
    <citation type="submission" date="2018-05" db="EMBL/GenBank/DDBJ databases">
        <title>The draft genome of strain NS-104.</title>
        <authorList>
            <person name="Hang P."/>
            <person name="Jiang J."/>
        </authorList>
    </citation>
    <scope>NUCLEOTIDE SEQUENCE [LARGE SCALE GENOMIC DNA]</scope>
    <source>
        <strain evidence="3 4">NS-104</strain>
    </source>
</reference>
<dbReference type="InterPro" id="IPR006094">
    <property type="entry name" value="Oxid_FAD_bind_N"/>
</dbReference>
<proteinExistence type="predicted"/>
<dbReference type="PROSITE" id="PS51387">
    <property type="entry name" value="FAD_PCMH"/>
    <property type="match status" value="1"/>
</dbReference>
<dbReference type="PANTHER" id="PTHR43762:SF1">
    <property type="entry name" value="D-ARABINONO-1,4-LACTONE OXIDASE"/>
    <property type="match status" value="1"/>
</dbReference>
<accession>A0A2U2DT19</accession>
<dbReference type="RefSeq" id="WP_109457840.1">
    <property type="nucleotide sequence ID" value="NZ_QFBC01000003.1"/>
</dbReference>
<evidence type="ECO:0000259" key="2">
    <source>
        <dbReference type="PROSITE" id="PS51387"/>
    </source>
</evidence>
<dbReference type="SUPFAM" id="SSF56176">
    <property type="entry name" value="FAD-binding/transporter-associated domain-like"/>
    <property type="match status" value="1"/>
</dbReference>
<name>A0A2U2DT19_9HYPH</name>
<evidence type="ECO:0000313" key="3">
    <source>
        <dbReference type="EMBL" id="PWE56465.1"/>
    </source>
</evidence>
<protein>
    <submittedName>
        <fullName evidence="3">FAD-binding oxidoreductase</fullName>
    </submittedName>
</protein>
<dbReference type="InterPro" id="IPR016166">
    <property type="entry name" value="FAD-bd_PCMH"/>
</dbReference>
<dbReference type="Proteomes" id="UP000245252">
    <property type="component" value="Unassembled WGS sequence"/>
</dbReference>
<dbReference type="InterPro" id="IPR010031">
    <property type="entry name" value="FAD_lactone_oxidase-like"/>
</dbReference>
<dbReference type="PANTHER" id="PTHR43762">
    <property type="entry name" value="L-GULONOLACTONE OXIDASE"/>
    <property type="match status" value="1"/>
</dbReference>
<dbReference type="Pfam" id="PF01565">
    <property type="entry name" value="FAD_binding_4"/>
    <property type="match status" value="1"/>
</dbReference>
<dbReference type="InterPro" id="IPR016169">
    <property type="entry name" value="FAD-bd_PCMH_sub2"/>
</dbReference>
<dbReference type="EMBL" id="QFBC01000003">
    <property type="protein sequence ID" value="PWE56465.1"/>
    <property type="molecule type" value="Genomic_DNA"/>
</dbReference>
<dbReference type="OrthoDB" id="143770at2"/>
<dbReference type="GO" id="GO:0071949">
    <property type="term" value="F:FAD binding"/>
    <property type="evidence" value="ECO:0007669"/>
    <property type="project" value="InterPro"/>
</dbReference>
<dbReference type="GO" id="GO:0016899">
    <property type="term" value="F:oxidoreductase activity, acting on the CH-OH group of donors, oxygen as acceptor"/>
    <property type="evidence" value="ECO:0007669"/>
    <property type="project" value="InterPro"/>
</dbReference>
<dbReference type="Gene3D" id="3.30.465.10">
    <property type="match status" value="1"/>
</dbReference>
<keyword evidence="1" id="KW-0274">FAD</keyword>
<gene>
    <name evidence="3" type="ORF">DEM27_08725</name>
</gene>
<dbReference type="InterPro" id="IPR036318">
    <property type="entry name" value="FAD-bd_PCMH-like_sf"/>
</dbReference>
<evidence type="ECO:0000256" key="1">
    <source>
        <dbReference type="ARBA" id="ARBA00022827"/>
    </source>
</evidence>
<sequence length="407" mass="44227">MAAPDDQNLPDRQTLSADRFENEAADLNGPFLGVGGRLSGGALVRNGGRLIDMRPRNRILSFDPGTGVIDCEAGVTLRAVVGRAVAQRFFLPVTAGSAAASIGGMTATDPAGRNRMQRGCFSEHVRSLRLMRSSGEVLTCSRRDNAELFAATLGGYGLTGLILSVELQLMKVPSAHVQRHTLRFSTPEDGLALARERAEIHEYAWAWLDRAGRGVVIAADHADAGSELPDMPKRRRLPLTVPLQPWFFQPRIVQVAGRIAWHATGGGDAAKTVAWWDFFWPLEAWPWTGGARLLAAFRRFAVDVPPAGSAGFLEACRAALRRAGRTPVLTEFRPGSDRDGFLFVFPEDGRATTALIGQLAAIARTYDGRRLPVDIDLAGEEAWPPPASLEDWRDPRFAADLWAAGEN</sequence>
<dbReference type="AlphaFoldDB" id="A0A2U2DT19"/>
<feature type="domain" description="FAD-binding PCMH-type" evidence="2">
    <location>
        <begin position="1"/>
        <end position="172"/>
    </location>
</feature>
<comment type="caution">
    <text evidence="3">The sequence shown here is derived from an EMBL/GenBank/DDBJ whole genome shotgun (WGS) entry which is preliminary data.</text>
</comment>
<evidence type="ECO:0000313" key="4">
    <source>
        <dbReference type="Proteomes" id="UP000245252"/>
    </source>
</evidence>
<keyword evidence="4" id="KW-1185">Reference proteome</keyword>
<keyword evidence="1" id="KW-0285">Flavoprotein</keyword>
<organism evidence="3 4">
    <name type="scientific">Metarhizobium album</name>
    <dbReference type="NCBI Taxonomy" id="2182425"/>
    <lineage>
        <taxon>Bacteria</taxon>
        <taxon>Pseudomonadati</taxon>
        <taxon>Pseudomonadota</taxon>
        <taxon>Alphaproteobacteria</taxon>
        <taxon>Hyphomicrobiales</taxon>
        <taxon>Rhizobiaceae</taxon>
        <taxon>Metarhizobium</taxon>
    </lineage>
</organism>